<dbReference type="RefSeq" id="WP_063479434.1">
    <property type="nucleotide sequence ID" value="NZ_CP147845.1"/>
</dbReference>
<name>A0A163LYL3_9BACL</name>
<dbReference type="AlphaFoldDB" id="A0A163LYL3"/>
<protein>
    <recommendedName>
        <fullName evidence="1">DinB-like domain-containing protein</fullName>
    </recommendedName>
</protein>
<evidence type="ECO:0000259" key="1">
    <source>
        <dbReference type="Pfam" id="PF12867"/>
    </source>
</evidence>
<reference evidence="2" key="1">
    <citation type="journal article" date="2016" name="Genome Announc.">
        <title>Draft genomes of two strains of Paenibacillus glucanolyticus with capability to degrade lignocellulose.</title>
        <authorList>
            <person name="Mathews S.L."/>
            <person name="Pawlak J."/>
            <person name="Grunden A.M."/>
        </authorList>
    </citation>
    <scope>NUCLEOTIDE SEQUENCE [LARGE SCALE GENOMIC DNA]</scope>
    <source>
        <strain evidence="2">SLM1</strain>
    </source>
</reference>
<proteinExistence type="predicted"/>
<dbReference type="Proteomes" id="UP000076796">
    <property type="component" value="Unassembled WGS sequence"/>
</dbReference>
<evidence type="ECO:0000313" key="3">
    <source>
        <dbReference type="Proteomes" id="UP000076796"/>
    </source>
</evidence>
<keyword evidence="3" id="KW-1185">Reference proteome</keyword>
<gene>
    <name evidence="2" type="ORF">AWU65_22960</name>
</gene>
<sequence>MQGEHPISNPNELIRSTLDFQFQISWQMLNIHLTGLQDEEFHSRPAMKGLHVYHESGVWRTDWPETEEYEIGPPSISWLTWHITYWWSMVLDHSFGSGTLTREEVLSMGNIQETWDRINRLKDEWEREVAGLPGEALLSMERTRWPFEDRPFHELLAWLNIELMKNAAEIGYCRFLYAVSKK</sequence>
<dbReference type="EMBL" id="LWMH01000001">
    <property type="protein sequence ID" value="KZS48587.1"/>
    <property type="molecule type" value="Genomic_DNA"/>
</dbReference>
<dbReference type="Pfam" id="PF12867">
    <property type="entry name" value="DinB_2"/>
    <property type="match status" value="1"/>
</dbReference>
<dbReference type="OrthoDB" id="5022306at2"/>
<dbReference type="GeneID" id="97555854"/>
<organism evidence="2 3">
    <name type="scientific">Paenibacillus glucanolyticus</name>
    <dbReference type="NCBI Taxonomy" id="59843"/>
    <lineage>
        <taxon>Bacteria</taxon>
        <taxon>Bacillati</taxon>
        <taxon>Bacillota</taxon>
        <taxon>Bacilli</taxon>
        <taxon>Bacillales</taxon>
        <taxon>Paenibacillaceae</taxon>
        <taxon>Paenibacillus</taxon>
    </lineage>
</organism>
<dbReference type="InterPro" id="IPR024775">
    <property type="entry name" value="DinB-like"/>
</dbReference>
<feature type="domain" description="DinB-like" evidence="1">
    <location>
        <begin position="21"/>
        <end position="170"/>
    </location>
</feature>
<evidence type="ECO:0000313" key="2">
    <source>
        <dbReference type="EMBL" id="KZS48587.1"/>
    </source>
</evidence>
<comment type="caution">
    <text evidence="2">The sequence shown here is derived from an EMBL/GenBank/DDBJ whole genome shotgun (WGS) entry which is preliminary data.</text>
</comment>
<accession>A0A163LYL3</accession>